<organism evidence="1">
    <name type="scientific">Salix viminalis</name>
    <name type="common">Common osier</name>
    <name type="synonym">Basket willow</name>
    <dbReference type="NCBI Taxonomy" id="40686"/>
    <lineage>
        <taxon>Eukaryota</taxon>
        <taxon>Viridiplantae</taxon>
        <taxon>Streptophyta</taxon>
        <taxon>Embryophyta</taxon>
        <taxon>Tracheophyta</taxon>
        <taxon>Spermatophyta</taxon>
        <taxon>Magnoliopsida</taxon>
        <taxon>eudicotyledons</taxon>
        <taxon>Gunneridae</taxon>
        <taxon>Pentapetalae</taxon>
        <taxon>rosids</taxon>
        <taxon>fabids</taxon>
        <taxon>Malpighiales</taxon>
        <taxon>Salicaceae</taxon>
        <taxon>Saliceae</taxon>
        <taxon>Salix</taxon>
    </lineage>
</organism>
<evidence type="ECO:0000313" key="1">
    <source>
        <dbReference type="EMBL" id="VFU38062.1"/>
    </source>
</evidence>
<sequence>MKLLAEILCKQLAGTADRMLVFFEIYRPPSRSFTCSGDLSDTTSPLVVAFPALNNLFPLDLHQKSRCYFPEDLISPIEAN</sequence>
<protein>
    <submittedName>
        <fullName evidence="1">Uncharacterized protein</fullName>
    </submittedName>
</protein>
<proteinExistence type="predicted"/>
<reference evidence="1" key="1">
    <citation type="submission" date="2019-03" db="EMBL/GenBank/DDBJ databases">
        <authorList>
            <person name="Mank J."/>
            <person name="Almeida P."/>
        </authorList>
    </citation>
    <scope>NUCLEOTIDE SEQUENCE</scope>
    <source>
        <strain evidence="1">78183</strain>
    </source>
</reference>
<dbReference type="AlphaFoldDB" id="A0A6N2LAI8"/>
<dbReference type="EMBL" id="CAADRP010001335">
    <property type="protein sequence ID" value="VFU38062.1"/>
    <property type="molecule type" value="Genomic_DNA"/>
</dbReference>
<name>A0A6N2LAI8_SALVM</name>
<gene>
    <name evidence="1" type="ORF">SVIM_LOCUS204960</name>
</gene>
<accession>A0A6N2LAI8</accession>